<protein>
    <submittedName>
        <fullName evidence="1">Uncharacterized protein</fullName>
    </submittedName>
</protein>
<evidence type="ECO:0000313" key="1">
    <source>
        <dbReference type="EMBL" id="WKD48230.1"/>
    </source>
</evidence>
<accession>A0ABY9EA35</accession>
<sequence>MAYYVGENRGFKRGIEITAVYSISGNSVDQANALALVLGFARLGQDKKMYEWGDKFILDSMKTYSEVQSSLPESVVSNLNVEEREFLDGMIDSKPANATIFYIDTYLTKLSSGAKSRGN</sequence>
<reference evidence="1 2" key="1">
    <citation type="submission" date="2022-05" db="EMBL/GenBank/DDBJ databases">
        <title>Microbulbifer sp. nov., isolated from sponge.</title>
        <authorList>
            <person name="Gao L."/>
        </authorList>
    </citation>
    <scope>NUCLEOTIDE SEQUENCE [LARGE SCALE GENOMIC DNA]</scope>
    <source>
        <strain evidence="1 2">MI-G</strain>
    </source>
</reference>
<gene>
    <name evidence="1" type="ORF">M8T91_09785</name>
</gene>
<dbReference type="Proteomes" id="UP001321520">
    <property type="component" value="Chromosome"/>
</dbReference>
<keyword evidence="2" id="KW-1185">Reference proteome</keyword>
<evidence type="ECO:0000313" key="2">
    <source>
        <dbReference type="Proteomes" id="UP001321520"/>
    </source>
</evidence>
<proteinExistence type="predicted"/>
<dbReference type="EMBL" id="CP098023">
    <property type="protein sequence ID" value="WKD48230.1"/>
    <property type="molecule type" value="Genomic_DNA"/>
</dbReference>
<name>A0ABY9EA35_9GAMM</name>
<organism evidence="1 2">
    <name type="scientific">Microbulbifer spongiae</name>
    <dbReference type="NCBI Taxonomy" id="2944933"/>
    <lineage>
        <taxon>Bacteria</taxon>
        <taxon>Pseudomonadati</taxon>
        <taxon>Pseudomonadota</taxon>
        <taxon>Gammaproteobacteria</taxon>
        <taxon>Cellvibrionales</taxon>
        <taxon>Microbulbiferaceae</taxon>
        <taxon>Microbulbifer</taxon>
    </lineage>
</organism>
<dbReference type="RefSeq" id="WP_301413899.1">
    <property type="nucleotide sequence ID" value="NZ_CP098023.1"/>
</dbReference>